<dbReference type="PANTHER" id="PTHR44144:SF1">
    <property type="entry name" value="DNAJ HOMOLOG SUBFAMILY C MEMBER 9"/>
    <property type="match status" value="1"/>
</dbReference>
<dbReference type="Pfam" id="PF00226">
    <property type="entry name" value="DnaJ"/>
    <property type="match status" value="1"/>
</dbReference>
<keyword evidence="4" id="KW-1185">Reference proteome</keyword>
<protein>
    <recommendedName>
        <fullName evidence="2">J domain-containing protein</fullName>
    </recommendedName>
</protein>
<dbReference type="AlphaFoldDB" id="A0A0G2E2M9"/>
<dbReference type="CDD" id="cd06257">
    <property type="entry name" value="DnaJ"/>
    <property type="match status" value="1"/>
</dbReference>
<sequence>MPRKQPSPTPSSSSEEEDLTSQPPTSIDPYTVLSLPRTATSSEITKAYRLSALRTHPDKAPTPSQKEEYTQRFQEVAFAYAILSDPARKRRYDTTGNTAESLELDDDSFDWPSYFKSKYEEVISGDAIERFKTEYQNTPDERIDILNAYTTSKGDMDYVFENVMCSEILVDEDRFRTIIQTAIDNNEVKAYKKFTHEGSKQRDRRRKQAESEAKEAEEFAHELGVADKLFGKNTKNGKSKTKKEDDQAGLMALIQQRQKSRQEQQNGFFDRLEEKYNSGSSKKSQSEPKSKPKTKKRSTPSDDEDGKDEGPSEEAFAAMQKRLEENKAKRKKV</sequence>
<feature type="domain" description="J" evidence="2">
    <location>
        <begin position="28"/>
        <end position="96"/>
    </location>
</feature>
<dbReference type="EMBL" id="LCWF01000150">
    <property type="protein sequence ID" value="KKY16989.1"/>
    <property type="molecule type" value="Genomic_DNA"/>
</dbReference>
<comment type="caution">
    <text evidence="3">The sequence shown here is derived from an EMBL/GenBank/DDBJ whole genome shotgun (WGS) entry which is preliminary data.</text>
</comment>
<dbReference type="Gene3D" id="1.10.287.110">
    <property type="entry name" value="DnaJ domain"/>
    <property type="match status" value="1"/>
</dbReference>
<dbReference type="GO" id="GO:0005737">
    <property type="term" value="C:cytoplasm"/>
    <property type="evidence" value="ECO:0007669"/>
    <property type="project" value="TreeGrafter"/>
</dbReference>
<dbReference type="InterPro" id="IPR001623">
    <property type="entry name" value="DnaJ_domain"/>
</dbReference>
<dbReference type="PROSITE" id="PS00636">
    <property type="entry name" value="DNAJ_1"/>
    <property type="match status" value="1"/>
</dbReference>
<dbReference type="PRINTS" id="PR00625">
    <property type="entry name" value="JDOMAIN"/>
</dbReference>
<dbReference type="GO" id="GO:0031072">
    <property type="term" value="F:heat shock protein binding"/>
    <property type="evidence" value="ECO:0007669"/>
    <property type="project" value="TreeGrafter"/>
</dbReference>
<organism evidence="3 4">
    <name type="scientific">Phaeomoniella chlamydospora</name>
    <name type="common">Phaeoacremonium chlamydosporum</name>
    <dbReference type="NCBI Taxonomy" id="158046"/>
    <lineage>
        <taxon>Eukaryota</taxon>
        <taxon>Fungi</taxon>
        <taxon>Dikarya</taxon>
        <taxon>Ascomycota</taxon>
        <taxon>Pezizomycotina</taxon>
        <taxon>Eurotiomycetes</taxon>
        <taxon>Chaetothyriomycetidae</taxon>
        <taxon>Phaeomoniellales</taxon>
        <taxon>Phaeomoniellaceae</taxon>
        <taxon>Phaeomoniella</taxon>
    </lineage>
</organism>
<gene>
    <name evidence="3" type="ORF">UCRPC4_g05713</name>
</gene>
<reference evidence="3 4" key="2">
    <citation type="submission" date="2015-05" db="EMBL/GenBank/DDBJ databases">
        <authorList>
            <person name="Morales-Cruz A."/>
            <person name="Amrine K.C."/>
            <person name="Cantu D."/>
        </authorList>
    </citation>
    <scope>NUCLEOTIDE SEQUENCE [LARGE SCALE GENOMIC DNA]</scope>
    <source>
        <strain evidence="3">UCRPC4</strain>
    </source>
</reference>
<dbReference type="PANTHER" id="PTHR44144">
    <property type="entry name" value="DNAJ HOMOLOG SUBFAMILY C MEMBER 9"/>
    <property type="match status" value="1"/>
</dbReference>
<dbReference type="PROSITE" id="PS50076">
    <property type="entry name" value="DNAJ_2"/>
    <property type="match status" value="1"/>
</dbReference>
<dbReference type="InterPro" id="IPR036869">
    <property type="entry name" value="J_dom_sf"/>
</dbReference>
<feature type="region of interest" description="Disordered" evidence="1">
    <location>
        <begin position="1"/>
        <end position="31"/>
    </location>
</feature>
<evidence type="ECO:0000256" key="1">
    <source>
        <dbReference type="SAM" id="MobiDB-lite"/>
    </source>
</evidence>
<dbReference type="Proteomes" id="UP000053317">
    <property type="component" value="Unassembled WGS sequence"/>
</dbReference>
<name>A0A0G2E2M9_PHACM</name>
<dbReference type="Pfam" id="PF23302">
    <property type="entry name" value="HTH_DNAJC9"/>
    <property type="match status" value="1"/>
</dbReference>
<evidence type="ECO:0000313" key="4">
    <source>
        <dbReference type="Proteomes" id="UP000053317"/>
    </source>
</evidence>
<feature type="compositionally biased region" description="Basic and acidic residues" evidence="1">
    <location>
        <begin position="208"/>
        <end position="220"/>
    </location>
</feature>
<dbReference type="FunFam" id="1.10.287.110:FF:000110">
    <property type="entry name" value="DnaJ domain protein (AFU_orthologue AFUA_2G13210)"/>
    <property type="match status" value="1"/>
</dbReference>
<dbReference type="GO" id="GO:0005634">
    <property type="term" value="C:nucleus"/>
    <property type="evidence" value="ECO:0007669"/>
    <property type="project" value="TreeGrafter"/>
</dbReference>
<evidence type="ECO:0000313" key="3">
    <source>
        <dbReference type="EMBL" id="KKY16989.1"/>
    </source>
</evidence>
<dbReference type="InterPro" id="IPR056453">
    <property type="entry name" value="HTH_DNAJC9"/>
</dbReference>
<accession>A0A0G2E2M9</accession>
<feature type="region of interest" description="Disordered" evidence="1">
    <location>
        <begin position="257"/>
        <end position="333"/>
    </location>
</feature>
<dbReference type="SMART" id="SM00271">
    <property type="entry name" value="DnaJ"/>
    <property type="match status" value="1"/>
</dbReference>
<dbReference type="OrthoDB" id="110024at2759"/>
<dbReference type="InterPro" id="IPR018253">
    <property type="entry name" value="DnaJ_domain_CS"/>
</dbReference>
<dbReference type="InterPro" id="IPR052594">
    <property type="entry name" value="J_domain-containing_protein"/>
</dbReference>
<dbReference type="SUPFAM" id="SSF46565">
    <property type="entry name" value="Chaperone J-domain"/>
    <property type="match status" value="1"/>
</dbReference>
<evidence type="ECO:0000259" key="2">
    <source>
        <dbReference type="PROSITE" id="PS50076"/>
    </source>
</evidence>
<reference evidence="3 4" key="1">
    <citation type="submission" date="2015-05" db="EMBL/GenBank/DDBJ databases">
        <title>Distinctive expansion of gene families associated with plant cell wall degradation and secondary metabolism in the genomes of grapevine trunk pathogens.</title>
        <authorList>
            <person name="Lawrence D.P."/>
            <person name="Travadon R."/>
            <person name="Rolshausen P.E."/>
            <person name="Baumgartner K."/>
        </authorList>
    </citation>
    <scope>NUCLEOTIDE SEQUENCE [LARGE SCALE GENOMIC DNA]</scope>
    <source>
        <strain evidence="3">UCRPC4</strain>
    </source>
</reference>
<feature type="region of interest" description="Disordered" evidence="1">
    <location>
        <begin position="194"/>
        <end position="220"/>
    </location>
</feature>
<proteinExistence type="predicted"/>
<dbReference type="GO" id="GO:0042393">
    <property type="term" value="F:histone binding"/>
    <property type="evidence" value="ECO:0007669"/>
    <property type="project" value="EnsemblFungi"/>
</dbReference>